<comment type="caution">
    <text evidence="1">The sequence shown here is derived from an EMBL/GenBank/DDBJ whole genome shotgun (WGS) entry which is preliminary data.</text>
</comment>
<dbReference type="Proteomes" id="UP001600650">
    <property type="component" value="Unassembled WGS sequence"/>
</dbReference>
<reference evidence="1 2" key="1">
    <citation type="submission" date="2024-09" db="EMBL/GenBank/DDBJ databases">
        <title>The Natural Products Discovery Center: Release of the First 8490 Sequenced Strains for Exploring Actinobacteria Biosynthetic Diversity.</title>
        <authorList>
            <person name="Kalkreuter E."/>
            <person name="Kautsar S.A."/>
            <person name="Yang D."/>
            <person name="Bader C.D."/>
            <person name="Teijaro C.N."/>
            <person name="Fluegel L."/>
            <person name="Davis C.M."/>
            <person name="Simpson J.R."/>
            <person name="Lauterbach L."/>
            <person name="Steele A.D."/>
            <person name="Gui C."/>
            <person name="Meng S."/>
            <person name="Li G."/>
            <person name="Viehrig K."/>
            <person name="Ye F."/>
            <person name="Su P."/>
            <person name="Kiefer A.F."/>
            <person name="Nichols A."/>
            <person name="Cepeda A.J."/>
            <person name="Yan W."/>
            <person name="Fan B."/>
            <person name="Jiang Y."/>
            <person name="Adhikari A."/>
            <person name="Zheng C.-J."/>
            <person name="Schuster L."/>
            <person name="Cowan T.M."/>
            <person name="Smanski M.J."/>
            <person name="Chevrette M.G."/>
            <person name="De Carvalho L.P.S."/>
            <person name="Shen B."/>
        </authorList>
    </citation>
    <scope>NUCLEOTIDE SEQUENCE [LARGE SCALE GENOMIC DNA]</scope>
    <source>
        <strain evidence="1 2">NPDC057399</strain>
    </source>
</reference>
<sequence>MHAGLERPDTGLERDSWLVADGERLVAFGLLWDPSGGERSATRRAVAGGCGR</sequence>
<accession>A0ABW6JQV5</accession>
<name>A0ABW6JQV5_STRCE</name>
<dbReference type="RefSeq" id="WP_189899920.1">
    <property type="nucleotide sequence ID" value="NZ_JBHVBU010000181.1"/>
</dbReference>
<evidence type="ECO:0000313" key="2">
    <source>
        <dbReference type="Proteomes" id="UP001600650"/>
    </source>
</evidence>
<protein>
    <submittedName>
        <fullName evidence="1">Uncharacterized protein</fullName>
    </submittedName>
</protein>
<keyword evidence="2" id="KW-1185">Reference proteome</keyword>
<proteinExistence type="predicted"/>
<evidence type="ECO:0000313" key="1">
    <source>
        <dbReference type="EMBL" id="MFE7967794.1"/>
    </source>
</evidence>
<dbReference type="EMBL" id="JBHVBU010000181">
    <property type="protein sequence ID" value="MFE7967794.1"/>
    <property type="molecule type" value="Genomic_DNA"/>
</dbReference>
<gene>
    <name evidence="1" type="ORF">ACFU0X_32960</name>
</gene>
<organism evidence="1 2">
    <name type="scientific">Streptomyces cellulosae</name>
    <dbReference type="NCBI Taxonomy" id="1968"/>
    <lineage>
        <taxon>Bacteria</taxon>
        <taxon>Bacillati</taxon>
        <taxon>Actinomycetota</taxon>
        <taxon>Actinomycetes</taxon>
        <taxon>Kitasatosporales</taxon>
        <taxon>Streptomycetaceae</taxon>
        <taxon>Streptomyces</taxon>
    </lineage>
</organism>